<gene>
    <name evidence="1" type="ORF">Ciccas_004164</name>
</gene>
<dbReference type="EMBL" id="JBJKFK010000417">
    <property type="protein sequence ID" value="KAL3317188.1"/>
    <property type="molecule type" value="Genomic_DNA"/>
</dbReference>
<comment type="caution">
    <text evidence="1">The sequence shown here is derived from an EMBL/GenBank/DDBJ whole genome shotgun (WGS) entry which is preliminary data.</text>
</comment>
<sequence>MEIDEIVPSGYSHDGGFRVSRRDRHQHNHKTIPQANAPDPINEPVISFKSASRSDIFHLVKKETRGFSNPYITNVSCDAQCEFEDFVSSKESFSLQAAPSTIELEIKILPMVKDPIQNEVRIPISTISPEKLSILKNIAKENNLSLMNFNKDSDAYYVLRKKAKTQNDQVKEIESKLQAIAKSKSLYCTPVLNGAKPMMSSFCCQADVDKETAYTQKLSKKAYRREKARKRAEKQSRAIDALESLKNKPIIKVETEMQTAAQDSWVCPWCGQDIIHDQLIGHEAMCKSQFNYLKNELRRKRKTRSVPKSVEEFPKNHATRVLCQELDRLKDPNDVNTLIEISSKLCNVKGCNSFSVESTKFCPLHQNCTSMATTTEVEDQAGNVDSQETEVMRKAELRSALRQRIFMFEDQRRK</sequence>
<dbReference type="AlphaFoldDB" id="A0ABD2QCR7"/>
<accession>A0ABD2QCR7</accession>
<proteinExistence type="predicted"/>
<keyword evidence="2" id="KW-1185">Reference proteome</keyword>
<name>A0ABD2QCR7_9PLAT</name>
<dbReference type="Proteomes" id="UP001626550">
    <property type="component" value="Unassembled WGS sequence"/>
</dbReference>
<protein>
    <submittedName>
        <fullName evidence="1">Uncharacterized protein</fullName>
    </submittedName>
</protein>
<reference evidence="1 2" key="1">
    <citation type="submission" date="2024-11" db="EMBL/GenBank/DDBJ databases">
        <title>Adaptive evolution of stress response genes in parasites aligns with host niche diversity.</title>
        <authorList>
            <person name="Hahn C."/>
            <person name="Resl P."/>
        </authorList>
    </citation>
    <scope>NUCLEOTIDE SEQUENCE [LARGE SCALE GENOMIC DNA]</scope>
    <source>
        <strain evidence="1">EGGRZ-B1_66</strain>
        <tissue evidence="1">Body</tissue>
    </source>
</reference>
<evidence type="ECO:0000313" key="2">
    <source>
        <dbReference type="Proteomes" id="UP001626550"/>
    </source>
</evidence>
<organism evidence="1 2">
    <name type="scientific">Cichlidogyrus casuarinus</name>
    <dbReference type="NCBI Taxonomy" id="1844966"/>
    <lineage>
        <taxon>Eukaryota</taxon>
        <taxon>Metazoa</taxon>
        <taxon>Spiralia</taxon>
        <taxon>Lophotrochozoa</taxon>
        <taxon>Platyhelminthes</taxon>
        <taxon>Monogenea</taxon>
        <taxon>Monopisthocotylea</taxon>
        <taxon>Dactylogyridea</taxon>
        <taxon>Ancyrocephalidae</taxon>
        <taxon>Cichlidogyrus</taxon>
    </lineage>
</organism>
<evidence type="ECO:0000313" key="1">
    <source>
        <dbReference type="EMBL" id="KAL3317188.1"/>
    </source>
</evidence>